<dbReference type="InterPro" id="IPR011990">
    <property type="entry name" value="TPR-like_helical_dom_sf"/>
</dbReference>
<protein>
    <recommendedName>
        <fullName evidence="4">Histone transcription regulator 3 homolog</fullName>
    </recommendedName>
</protein>
<sequence>MSGFHALNIESDDESDTEIDDTKEIQIEEALKLYQNALKHHAEGPASFPQAAEAYQELFASEIFEYPESQTELRRVESYGPIVDSDEDWLEGDVVANFTPVSLESGPSTLPQILHLSHKNYAQFRLDSLLASLDELNVTIRNILADASTALDHFVEALDKDDSDTDLWSRTATVGDVLDSERIARFCLEAVLEGDAESLDSMISLPGLEDGLAAEQLRNVVGRLQDEVSLLQLPSQKAKRNGLLRLLKKRLDPYDGIVARKQAFRNSAQQTHEVAKIAERHVLDPPTSWVELGSRLLQQLAIREHSVKRGTAIAFNIDQNTSFRDHGVASEPAIPLADGETMNAQAQMPMTIDEQFPGLDCGLPTVQLPPAVSEDDDQPGDHGVDDTELRASEPTSLSLPTRKRSADAAALGDGTEESRMKSRRTRARESRGDSLPDTAEGRQAAIDANILWEQDQSLNERQLADVWLFETIGNLFERVSISGFGHGQHIRQDLQNAKTPVDPDQTIDGSPDREAMRCARADLFGFLRNFNDRDARMLLVGGEIPDLETAAVAASAAKNTQSSQSQLQASMTSMPEDDLNAFLRDVNDEWLSLGEVAYRYIQHVLLSPDATDLEGNTYVQHAWSEELKATVVRTLVKFDEEITNQTLTDLETAIQATCENAHDTAATGLLMLAAMVQAVYELHLDIYCLILQPLSGIDTDTISQQGHRLQRWASIAREALWHASSAKPPSLDLKTRFMWCTTLHVAASPTSEQHHVLECMQDLRAELVVKDSPVILLHNNAVMPEISIAVLDCKISELSNRDFFAKLAETGSGNPIATIESLEPLLEALQEGPADSANGEPQPDATESVPSALLQFVSDSSTSVKLALWQRLRSAYLAIEYSPMAVACILRMLRLVVDDLQEDEFTSATTQDRRSMVLKCIRTSQVLIAELFAHVKDSAAALSCLDDARLADAVSVLGELLHLLQVFNIFEDGIQVGRVQAPGDDTDVRAFDAVATGVHECQLQIWIILYGMLNELMKQNGEAYPSPVEDKFDFLRALHRNLGIRGICSGLNRYFVRLLKDEFLSMTYVEGYDNEQAQVLYDLYGINCFLNPSFELIEHHCMHDAFIDKGAAMQAVDLLLVQADKLPIRELVRHTLKDTIEKVHGSTTRKKPTEAILRNRAIIRTFLNCPIRPLDLYGCLKGEGSELDVSPVPEADSPLAAKGWYFLMGHISLVKFKSQKRTGPSPSEDVEIAIAFFNQSLEYSTDDWEVWFRLAQAHDTKLEEALWQAEKLNTHMADIVQLQRAAIHCYTKALALANRSADLAFDTPKKMTELYADFGMRMYSSAQPPFSMLAFAADGNDRWLSLATGMTQTKTYQPLQKYTAWRFTKEMLTRATRARPHDWRLQYMLAKVMWKMLTASEGDRQLRTVPPPNPQAVITALTRAIELVPGKRDSRDTKFQPILEPHYKLVSTVYKLLSSNMIGITQAKAALQATPYIRGVDVPATYKTASTEWSDFMLAVFKNLRAADKSNWHHRISWRMAQVFYDRPIDVDGLGGAEVLRLKATAAKDEMTKHMFSKVMALQIWRPEAERAGRHFVFTTRYVEFIIQCLEQLKDRTSMEMLAKRIRKRTAEYFEHTALWQKLCNAYLRLMRSHAALSEGLETSTFSAVTHEDFDERKVPLQDWMQDTEAGVSPALDVLREVQELKKTNGGLVKVAPIDDLIGDAYAFLFNTIGKTLWLEEQRMKAEELARQPLKVPTPPPRNPAMDFSHIMNSIMGVDGALDQPTKSVVPAPTPVPAAVEAQPARRKPGIGRREIRTCAEGCFPKAAAQNGTRVVGPMPDHPRVQVVINSSRIDLGGAVSADLSAPPSVHRDADDESDLSEFEEEVQEERKPMFPGLAVIGAEENEGFDTAEEGGEGEGGDVEMAKEAAEPVALEAVEAKVEGAHVGA</sequence>
<comment type="function">
    <text evidence="1">Has a role in a nucleosome assembly pathway that is required for the integrity of heterochromatin and proper chromosome segregation.</text>
</comment>
<evidence type="ECO:0000256" key="1">
    <source>
        <dbReference type="ARBA" id="ARBA00002687"/>
    </source>
</evidence>
<feature type="region of interest" description="Disordered" evidence="6">
    <location>
        <begin position="1839"/>
        <end position="1871"/>
    </location>
</feature>
<comment type="subcellular location">
    <subcellularLocation>
        <location evidence="2">Nucleus</location>
    </subcellularLocation>
</comment>
<feature type="compositionally biased region" description="Acidic residues" evidence="6">
    <location>
        <begin position="10"/>
        <end position="19"/>
    </location>
</feature>
<proteinExistence type="inferred from homology"/>
<feature type="region of interest" description="Disordered" evidence="6">
    <location>
        <begin position="355"/>
        <end position="440"/>
    </location>
</feature>
<dbReference type="OrthoDB" id="77564at2759"/>
<dbReference type="Proteomes" id="UP000192596">
    <property type="component" value="Unassembled WGS sequence"/>
</dbReference>
<dbReference type="PANTHER" id="PTHR15502:SF7">
    <property type="entry name" value="CALCINEURIN-BINDING PROTEIN CABIN-1"/>
    <property type="match status" value="1"/>
</dbReference>
<keyword evidence="8" id="KW-1185">Reference proteome</keyword>
<dbReference type="GO" id="GO:0000417">
    <property type="term" value="C:HIR complex"/>
    <property type="evidence" value="ECO:0007669"/>
    <property type="project" value="TreeGrafter"/>
</dbReference>
<dbReference type="GO" id="GO:0006325">
    <property type="term" value="P:chromatin organization"/>
    <property type="evidence" value="ECO:0007669"/>
    <property type="project" value="InterPro"/>
</dbReference>
<feature type="compositionally biased region" description="Acidic residues" evidence="6">
    <location>
        <begin position="1855"/>
        <end position="1868"/>
    </location>
</feature>
<evidence type="ECO:0000313" key="8">
    <source>
        <dbReference type="Proteomes" id="UP000192596"/>
    </source>
</evidence>
<accession>A0A1V8S8B2</accession>
<evidence type="ECO:0000256" key="3">
    <source>
        <dbReference type="ARBA" id="ARBA00007335"/>
    </source>
</evidence>
<dbReference type="GO" id="GO:0031491">
    <property type="term" value="F:nucleosome binding"/>
    <property type="evidence" value="ECO:0007669"/>
    <property type="project" value="TreeGrafter"/>
</dbReference>
<dbReference type="InterPro" id="IPR033053">
    <property type="entry name" value="Hir3/CABIN1"/>
</dbReference>
<gene>
    <name evidence="7" type="ORF">B0A48_18430</name>
</gene>
<evidence type="ECO:0000256" key="2">
    <source>
        <dbReference type="ARBA" id="ARBA00004123"/>
    </source>
</evidence>
<dbReference type="STRING" id="1507870.A0A1V8S8B2"/>
<dbReference type="GO" id="GO:0005634">
    <property type="term" value="C:nucleus"/>
    <property type="evidence" value="ECO:0007669"/>
    <property type="project" value="UniProtKB-SubCell"/>
</dbReference>
<dbReference type="PANTHER" id="PTHR15502">
    <property type="entry name" value="CALCINEURIN-BINDING PROTEIN CABIN 1-RELATED"/>
    <property type="match status" value="1"/>
</dbReference>
<reference evidence="8" key="1">
    <citation type="submission" date="2017-03" db="EMBL/GenBank/DDBJ databases">
        <title>Genomes of endolithic fungi from Antarctica.</title>
        <authorList>
            <person name="Coleine C."/>
            <person name="Masonjones S."/>
            <person name="Stajich J.E."/>
        </authorList>
    </citation>
    <scope>NUCLEOTIDE SEQUENCE [LARGE SCALE GENOMIC DNA]</scope>
    <source>
        <strain evidence="8">CCFEE 5527</strain>
    </source>
</reference>
<feature type="region of interest" description="Disordered" evidence="6">
    <location>
        <begin position="1"/>
        <end position="20"/>
    </location>
</feature>
<name>A0A1V8S8B2_9PEZI</name>
<evidence type="ECO:0000313" key="7">
    <source>
        <dbReference type="EMBL" id="OQN95415.1"/>
    </source>
</evidence>
<dbReference type="SUPFAM" id="SSF48452">
    <property type="entry name" value="TPR-like"/>
    <property type="match status" value="1"/>
</dbReference>
<keyword evidence="5" id="KW-0539">Nucleus</keyword>
<feature type="compositionally biased region" description="Basic and acidic residues" evidence="6">
    <location>
        <begin position="379"/>
        <end position="391"/>
    </location>
</feature>
<dbReference type="EMBL" id="NAJO01000097">
    <property type="protein sequence ID" value="OQN95415.1"/>
    <property type="molecule type" value="Genomic_DNA"/>
</dbReference>
<comment type="similarity">
    <text evidence="3">Belongs to the HIR3 family.</text>
</comment>
<dbReference type="InParanoid" id="A0A1V8S8B2"/>
<comment type="caution">
    <text evidence="7">The sequence shown here is derived from an EMBL/GenBank/DDBJ whole genome shotgun (WGS) entry which is preliminary data.</text>
</comment>
<organism evidence="7 8">
    <name type="scientific">Cryoendolithus antarcticus</name>
    <dbReference type="NCBI Taxonomy" id="1507870"/>
    <lineage>
        <taxon>Eukaryota</taxon>
        <taxon>Fungi</taxon>
        <taxon>Dikarya</taxon>
        <taxon>Ascomycota</taxon>
        <taxon>Pezizomycotina</taxon>
        <taxon>Dothideomycetes</taxon>
        <taxon>Dothideomycetidae</taxon>
        <taxon>Cladosporiales</taxon>
        <taxon>Cladosporiaceae</taxon>
        <taxon>Cryoendolithus</taxon>
    </lineage>
</organism>
<evidence type="ECO:0000256" key="6">
    <source>
        <dbReference type="SAM" id="MobiDB-lite"/>
    </source>
</evidence>
<evidence type="ECO:0000256" key="5">
    <source>
        <dbReference type="ARBA" id="ARBA00023242"/>
    </source>
</evidence>
<evidence type="ECO:0000256" key="4">
    <source>
        <dbReference type="ARBA" id="ARBA00014848"/>
    </source>
</evidence>